<feature type="transmembrane region" description="Helical" evidence="14">
    <location>
        <begin position="297"/>
        <end position="322"/>
    </location>
</feature>
<evidence type="ECO:0000256" key="11">
    <source>
        <dbReference type="ARBA" id="ARBA00023136"/>
    </source>
</evidence>
<evidence type="ECO:0000313" key="17">
    <source>
        <dbReference type="EMBL" id="CAI9763724.1"/>
    </source>
</evidence>
<keyword evidence="6" id="KW-0732">Signal</keyword>
<evidence type="ECO:0000256" key="13">
    <source>
        <dbReference type="SAM" id="MobiDB-lite"/>
    </source>
</evidence>
<dbReference type="InterPro" id="IPR001611">
    <property type="entry name" value="Leu-rich_rpt"/>
</dbReference>
<evidence type="ECO:0000256" key="9">
    <source>
        <dbReference type="ARBA" id="ARBA00022840"/>
    </source>
</evidence>
<comment type="subcellular location">
    <subcellularLocation>
        <location evidence="1">Cell membrane</location>
    </subcellularLocation>
    <subcellularLocation>
        <location evidence="2">Membrane</location>
        <topology evidence="2">Single-pass type I membrane protein</topology>
    </subcellularLocation>
</comment>
<dbReference type="InterPro" id="IPR051716">
    <property type="entry name" value="Plant_RL_S/T_kinase"/>
</dbReference>
<dbReference type="InterPro" id="IPR011009">
    <property type="entry name" value="Kinase-like_dom_sf"/>
</dbReference>
<dbReference type="SUPFAM" id="SSF52058">
    <property type="entry name" value="L domain-like"/>
    <property type="match status" value="1"/>
</dbReference>
<keyword evidence="3" id="KW-1003">Cell membrane</keyword>
<feature type="domain" description="Protein kinase" evidence="15">
    <location>
        <begin position="294"/>
        <end position="627"/>
    </location>
</feature>
<keyword evidence="4" id="KW-0433">Leucine-rich repeat</keyword>
<dbReference type="Gene3D" id="3.80.10.10">
    <property type="entry name" value="Ribonuclease Inhibitor"/>
    <property type="match status" value="2"/>
</dbReference>
<dbReference type="PROSITE" id="PS50011">
    <property type="entry name" value="PROTEIN_KINASE_DOM"/>
    <property type="match status" value="1"/>
</dbReference>
<dbReference type="InterPro" id="IPR003591">
    <property type="entry name" value="Leu-rich_rpt_typical-subtyp"/>
</dbReference>
<dbReference type="InterPro" id="IPR000719">
    <property type="entry name" value="Prot_kinase_dom"/>
</dbReference>
<dbReference type="FunFam" id="3.80.10.10:FF:000299">
    <property type="entry name" value="Piriformospora indica-insensitive protein 2"/>
    <property type="match status" value="1"/>
</dbReference>
<evidence type="ECO:0000256" key="4">
    <source>
        <dbReference type="ARBA" id="ARBA00022614"/>
    </source>
</evidence>
<dbReference type="GO" id="GO:0006952">
    <property type="term" value="P:defense response"/>
    <property type="evidence" value="ECO:0007669"/>
    <property type="project" value="UniProtKB-ARBA"/>
</dbReference>
<keyword evidence="7" id="KW-0677">Repeat</keyword>
<accession>A0AAD1Z6D8</accession>
<protein>
    <recommendedName>
        <fullName evidence="19">LRR receptor-like serine/threonine-protein kinase</fullName>
    </recommendedName>
</protein>
<dbReference type="InterPro" id="IPR000595">
    <property type="entry name" value="cNMP-bd_dom"/>
</dbReference>
<keyword evidence="11 14" id="KW-0472">Membrane</keyword>
<organism evidence="17 18">
    <name type="scientific">Fraxinus pennsylvanica</name>
    <dbReference type="NCBI Taxonomy" id="56036"/>
    <lineage>
        <taxon>Eukaryota</taxon>
        <taxon>Viridiplantae</taxon>
        <taxon>Streptophyta</taxon>
        <taxon>Embryophyta</taxon>
        <taxon>Tracheophyta</taxon>
        <taxon>Spermatophyta</taxon>
        <taxon>Magnoliopsida</taxon>
        <taxon>eudicotyledons</taxon>
        <taxon>Gunneridae</taxon>
        <taxon>Pentapetalae</taxon>
        <taxon>asterids</taxon>
        <taxon>lamiids</taxon>
        <taxon>Lamiales</taxon>
        <taxon>Oleaceae</taxon>
        <taxon>Oleeae</taxon>
        <taxon>Fraxinus</taxon>
    </lineage>
</organism>
<keyword evidence="9" id="KW-0067">ATP-binding</keyword>
<keyword evidence="8" id="KW-0547">Nucleotide-binding</keyword>
<dbReference type="Proteomes" id="UP000834106">
    <property type="component" value="Chromosome 6"/>
</dbReference>
<proteinExistence type="predicted"/>
<keyword evidence="5 14" id="KW-0812">Transmembrane</keyword>
<evidence type="ECO:0000256" key="8">
    <source>
        <dbReference type="ARBA" id="ARBA00022741"/>
    </source>
</evidence>
<dbReference type="PROSITE" id="PS50042">
    <property type="entry name" value="CNMP_BINDING_3"/>
    <property type="match status" value="1"/>
</dbReference>
<feature type="domain" description="Cyclic nucleotide-binding" evidence="16">
    <location>
        <begin position="378"/>
        <end position="429"/>
    </location>
</feature>
<keyword evidence="12" id="KW-0675">Receptor</keyword>
<evidence type="ECO:0000256" key="6">
    <source>
        <dbReference type="ARBA" id="ARBA00022729"/>
    </source>
</evidence>
<keyword evidence="10 14" id="KW-1133">Transmembrane helix</keyword>
<dbReference type="GO" id="GO:0051707">
    <property type="term" value="P:response to other organism"/>
    <property type="evidence" value="ECO:0007669"/>
    <property type="project" value="UniProtKB-ARBA"/>
</dbReference>
<dbReference type="GO" id="GO:0005886">
    <property type="term" value="C:plasma membrane"/>
    <property type="evidence" value="ECO:0007669"/>
    <property type="project" value="UniProtKB-SubCell"/>
</dbReference>
<keyword evidence="18" id="KW-1185">Reference proteome</keyword>
<reference evidence="17" key="1">
    <citation type="submission" date="2023-05" db="EMBL/GenBank/DDBJ databases">
        <authorList>
            <person name="Huff M."/>
        </authorList>
    </citation>
    <scope>NUCLEOTIDE SEQUENCE</scope>
</reference>
<dbReference type="PANTHER" id="PTHR48053">
    <property type="entry name" value="LEUCINE RICH REPEAT FAMILY PROTEIN, EXPRESSED"/>
    <property type="match status" value="1"/>
</dbReference>
<dbReference type="PRINTS" id="PR00019">
    <property type="entry name" value="LEURICHRPT"/>
</dbReference>
<dbReference type="GO" id="GO:0005524">
    <property type="term" value="F:ATP binding"/>
    <property type="evidence" value="ECO:0007669"/>
    <property type="project" value="UniProtKB-KW"/>
</dbReference>
<dbReference type="InterPro" id="IPR032675">
    <property type="entry name" value="LRR_dom_sf"/>
</dbReference>
<evidence type="ECO:0000256" key="1">
    <source>
        <dbReference type="ARBA" id="ARBA00004236"/>
    </source>
</evidence>
<dbReference type="SUPFAM" id="SSF56112">
    <property type="entry name" value="Protein kinase-like (PK-like)"/>
    <property type="match status" value="1"/>
</dbReference>
<feature type="region of interest" description="Disordered" evidence="13">
    <location>
        <begin position="658"/>
        <end position="720"/>
    </location>
</feature>
<dbReference type="EMBL" id="OU503041">
    <property type="protein sequence ID" value="CAI9763724.1"/>
    <property type="molecule type" value="Genomic_DNA"/>
</dbReference>
<dbReference type="GO" id="GO:0004672">
    <property type="term" value="F:protein kinase activity"/>
    <property type="evidence" value="ECO:0007669"/>
    <property type="project" value="InterPro"/>
</dbReference>
<dbReference type="Pfam" id="PF08263">
    <property type="entry name" value="LRRNT_2"/>
    <property type="match status" value="1"/>
</dbReference>
<sequence>MTKTEALFKRKISQVPRLSSNSEWRALQDLRSSLGIRAKDWPRKTNPCLNWTGIECQNGRVIGINLSGLRRTRKGKLNPLFAVDSLPDFTLLASFNSSRFLLPGSIPEWLGQRLSNLQILDLRSCSIYGSIPSSIGGLSRLRSLYLSDNSLTGLIPAALGSFFSLSTLDLSRNRLTGLIPSEISALGNLTSLDLSSNYLSGGIPIGFGSLSSLKFLNLSNNSLGGSVPAQLGNLSQLKVLDLGIIVTNNCLTSVPRQRNLEDCSKFYSERGLFFGNNTTPKPLEPPLVKPAKSRKRLTYIIVGLFGGLGFVVILVAGVLLLMKTCRIGRRNHQRSTNERPVQGGGREQSPKVYIDLSGIGESFAYEQILEATCNFSDENLIKHGHSGDIFQGTFEGGYSVVIKKVNLHLLGEESCMSELDLLGKITHPRLPNSEDESLQSLDWITRLKIAIGTADALSYLHHECNPPLVHRDIQASSIFLDDKYEVRLGSLSEVCAQGGDNHKSMIARFLQTPQTSGRRPSGSSSAICAYDVYCFGKVLLELVTGRLGISSSNDAHAKKWLITNLSFISIYEKELVVKIVDQSLVIDEDLLEEVWAVAIVAKSCLNPKASRRPSMRHVLKALENPFKVVREENFSSGRLRTTSSRNSWTAAFFGSWRHSSSESSNSQTNKEIIAGLKQTERTGSRSSGANDHSSSHKRTSSEVFPEPVEMQDVEKQDGSC</sequence>
<dbReference type="Gene3D" id="3.30.200.20">
    <property type="entry name" value="Phosphorylase Kinase, domain 1"/>
    <property type="match status" value="1"/>
</dbReference>
<dbReference type="Pfam" id="PF13855">
    <property type="entry name" value="LRR_8"/>
    <property type="match status" value="1"/>
</dbReference>
<dbReference type="SMART" id="SM00369">
    <property type="entry name" value="LRR_TYP"/>
    <property type="match status" value="5"/>
</dbReference>
<dbReference type="PANTHER" id="PTHR48053:SF141">
    <property type="entry name" value="LEUCINE-RICH REPEAT PROTEIN KINASE FAMILY PROTEIN"/>
    <property type="match status" value="1"/>
</dbReference>
<evidence type="ECO:0000259" key="16">
    <source>
        <dbReference type="PROSITE" id="PS50042"/>
    </source>
</evidence>
<evidence type="ECO:0000256" key="2">
    <source>
        <dbReference type="ARBA" id="ARBA00004479"/>
    </source>
</evidence>
<gene>
    <name evidence="17" type="ORF">FPE_LOCUS11154</name>
</gene>
<evidence type="ECO:0000256" key="7">
    <source>
        <dbReference type="ARBA" id="ARBA00022737"/>
    </source>
</evidence>
<dbReference type="InterPro" id="IPR013210">
    <property type="entry name" value="LRR_N_plant-typ"/>
</dbReference>
<dbReference type="Gene3D" id="1.10.510.10">
    <property type="entry name" value="Transferase(Phosphotransferase) domain 1"/>
    <property type="match status" value="1"/>
</dbReference>
<evidence type="ECO:0000256" key="10">
    <source>
        <dbReference type="ARBA" id="ARBA00022989"/>
    </source>
</evidence>
<evidence type="ECO:0000256" key="12">
    <source>
        <dbReference type="ARBA" id="ARBA00023170"/>
    </source>
</evidence>
<name>A0AAD1Z6D8_9LAMI</name>
<dbReference type="Pfam" id="PF00560">
    <property type="entry name" value="LRR_1"/>
    <property type="match status" value="2"/>
</dbReference>
<dbReference type="AlphaFoldDB" id="A0AAD1Z6D8"/>
<evidence type="ECO:0000313" key="18">
    <source>
        <dbReference type="Proteomes" id="UP000834106"/>
    </source>
</evidence>
<evidence type="ECO:0000259" key="15">
    <source>
        <dbReference type="PROSITE" id="PS50011"/>
    </source>
</evidence>
<dbReference type="FunFam" id="1.10.510.10:FF:000448">
    <property type="entry name" value="Putative LRR receptor-like serine/threonine-protein kinase"/>
    <property type="match status" value="1"/>
</dbReference>
<evidence type="ECO:0000256" key="14">
    <source>
        <dbReference type="SAM" id="Phobius"/>
    </source>
</evidence>
<evidence type="ECO:0000256" key="5">
    <source>
        <dbReference type="ARBA" id="ARBA00022692"/>
    </source>
</evidence>
<evidence type="ECO:0000256" key="3">
    <source>
        <dbReference type="ARBA" id="ARBA00022475"/>
    </source>
</evidence>
<evidence type="ECO:0008006" key="19">
    <source>
        <dbReference type="Google" id="ProtNLM"/>
    </source>
</evidence>